<dbReference type="Proteomes" id="UP000001203">
    <property type="component" value="Chromosome circular"/>
</dbReference>
<proteinExistence type="predicted"/>
<dbReference type="eggNOG" id="ENOG5033RDU">
    <property type="taxonomic scope" value="Bacteria"/>
</dbReference>
<reference evidence="1 2" key="1">
    <citation type="journal article" date="2008" name="Proc. Natl. Acad. Sci. U.S.A.">
        <title>The genome of Cyanothece 51142, a unicellular diazotrophic cyanobacterium important in the marine nitrogen cycle.</title>
        <authorList>
            <person name="Welsh E.A."/>
            <person name="Liberton M."/>
            <person name="Stoeckel J."/>
            <person name="Loh T."/>
            <person name="Elvitigala T."/>
            <person name="Wang C."/>
            <person name="Wollam A."/>
            <person name="Fulton R.S."/>
            <person name="Clifton S.W."/>
            <person name="Jacobs J.M."/>
            <person name="Aurora R."/>
            <person name="Ghosh B.K."/>
            <person name="Sherman L.A."/>
            <person name="Smith R.D."/>
            <person name="Wilson R.K."/>
            <person name="Pakrasi H.B."/>
        </authorList>
    </citation>
    <scope>NUCLEOTIDE SEQUENCE [LARGE SCALE GENOMIC DNA]</scope>
    <source>
        <strain evidence="2">ATCC 51142 / BH68</strain>
    </source>
</reference>
<name>B1X1A7_CROS5</name>
<gene>
    <name evidence="1" type="ordered locus">cce_1986</name>
</gene>
<dbReference type="HOGENOM" id="CLU_926923_0_0_3"/>
<accession>B1X1A7</accession>
<dbReference type="AlphaFoldDB" id="B1X1A7"/>
<protein>
    <submittedName>
        <fullName evidence="1">Uncharacterized protein</fullName>
    </submittedName>
</protein>
<evidence type="ECO:0000313" key="1">
    <source>
        <dbReference type="EMBL" id="ACB51336.1"/>
    </source>
</evidence>
<sequence>MAKKSFCILEQGKIVNEPCTIEKREMFTTEFSDFYRLNWDTPDDPNAFIHEKGVTWSEGRSLLYEKVPKDYDYYIFIDDDVLFQADEGVDIPKKIKELLEEYNPVAGTFYDHKSWCFIPLNRTDEELNRRKCFPIAGYDAESQIVSKSFADVMFPAIYHGAHRTDWYLQWVCHQTFPLKQMAFYDIRLLNLRSGGHSKFKKAQHCEPTEATFLFNRHVKDKSSILKTKDDVIQNNIDIFKETVDKTPINFTIEDLKKVYNINNFDFKIRKSLASRPYLYRRPWNRFWWKVTRKLTGEYRY</sequence>
<dbReference type="RefSeq" id="WP_009545790.1">
    <property type="nucleotide sequence ID" value="NC_010546.1"/>
</dbReference>
<organism evidence="1 2">
    <name type="scientific">Crocosphaera subtropica (strain ATCC 51142 / BH68)</name>
    <name type="common">Cyanothece sp. (strain ATCC 51142)</name>
    <dbReference type="NCBI Taxonomy" id="43989"/>
    <lineage>
        <taxon>Bacteria</taxon>
        <taxon>Bacillati</taxon>
        <taxon>Cyanobacteriota</taxon>
        <taxon>Cyanophyceae</taxon>
        <taxon>Oscillatoriophycideae</taxon>
        <taxon>Chroococcales</taxon>
        <taxon>Aphanothecaceae</taxon>
        <taxon>Crocosphaera</taxon>
        <taxon>Crocosphaera subtropica</taxon>
    </lineage>
</organism>
<dbReference type="OrthoDB" id="9864699at2"/>
<keyword evidence="2" id="KW-1185">Reference proteome</keyword>
<evidence type="ECO:0000313" key="2">
    <source>
        <dbReference type="Proteomes" id="UP000001203"/>
    </source>
</evidence>
<dbReference type="KEGG" id="cyt:cce_1986"/>
<dbReference type="EMBL" id="CP000806">
    <property type="protein sequence ID" value="ACB51336.1"/>
    <property type="molecule type" value="Genomic_DNA"/>
</dbReference>
<dbReference type="STRING" id="43989.cce_1986"/>